<dbReference type="STRING" id="3476.A0A2P5D1A2"/>
<dbReference type="InterPro" id="IPR050273">
    <property type="entry name" value="GppA/Ppx_hydrolase"/>
</dbReference>
<sequence>MASTPPFSPNPSPLFAAIDTGTNSFKLLVVRAHPNGKFFTIDHRTEPIVLDRDTTITTTTPTPFAISAHAQLRALEALRMFKRVLASYGIGPARTRCVATSAVREAVNKGEFSENVREKIGLVVDVLPVVEEARGSVLFASSLNLGHVTLTQKFGDSEEEVSKTREYIRLVIRKSGLVEDINRGGFEVAVGSSGTIQAVEKAVFRGYSNGSNVVDYLAVVSGEGKRDWRLKRGEPRSVVERLCGGGGEEESVVRDRFFKRRSEFIVAGAVLLEEIFEALGIEEMEVSGFALSEGVIAEVLTTGYGVGYDMNANTGWRSVLQLAMRFDGKKRMIAAAQCASIAMEYFEELRKCDEITDNQVAASLDDEDLEYLEAACMLHNIGLFTGKKGFHKQSYLIIMNGDHLYGYSTEEIKLIALLARHHRKKLPKLNHGSFKELPNEVKKKFKFLCAILRISVALCVNIQETESFTFL</sequence>
<dbReference type="Proteomes" id="UP000237105">
    <property type="component" value="Unassembled WGS sequence"/>
</dbReference>
<dbReference type="SUPFAM" id="SSF53067">
    <property type="entry name" value="Actin-like ATPase domain"/>
    <property type="match status" value="2"/>
</dbReference>
<dbReference type="Gene3D" id="3.30.420.150">
    <property type="entry name" value="Exopolyphosphatase. Domain 2"/>
    <property type="match status" value="1"/>
</dbReference>
<gene>
    <name evidence="3" type="ORF">PanWU01x14_106190</name>
</gene>
<dbReference type="Pfam" id="PF02541">
    <property type="entry name" value="Ppx-GppA"/>
    <property type="match status" value="2"/>
</dbReference>
<dbReference type="PANTHER" id="PTHR30005:SF0">
    <property type="entry name" value="RETROGRADE REGULATION PROTEIN 2"/>
    <property type="match status" value="1"/>
</dbReference>
<evidence type="ECO:0000313" key="3">
    <source>
        <dbReference type="EMBL" id="PON67037.1"/>
    </source>
</evidence>
<organism evidence="3 4">
    <name type="scientific">Parasponia andersonii</name>
    <name type="common">Sponia andersonii</name>
    <dbReference type="NCBI Taxonomy" id="3476"/>
    <lineage>
        <taxon>Eukaryota</taxon>
        <taxon>Viridiplantae</taxon>
        <taxon>Streptophyta</taxon>
        <taxon>Embryophyta</taxon>
        <taxon>Tracheophyta</taxon>
        <taxon>Spermatophyta</taxon>
        <taxon>Magnoliopsida</taxon>
        <taxon>eudicotyledons</taxon>
        <taxon>Gunneridae</taxon>
        <taxon>Pentapetalae</taxon>
        <taxon>rosids</taxon>
        <taxon>fabids</taxon>
        <taxon>Rosales</taxon>
        <taxon>Cannabaceae</taxon>
        <taxon>Parasponia</taxon>
    </lineage>
</organism>
<protein>
    <submittedName>
        <fullName evidence="3">Ppx/GppA phosphatase</fullName>
    </submittedName>
</protein>
<accession>A0A2P5D1A2</accession>
<dbReference type="PANTHER" id="PTHR30005">
    <property type="entry name" value="EXOPOLYPHOSPHATASE"/>
    <property type="match status" value="1"/>
</dbReference>
<dbReference type="OrthoDB" id="2014654at2759"/>
<dbReference type="InterPro" id="IPR043129">
    <property type="entry name" value="ATPase_NBD"/>
</dbReference>
<evidence type="ECO:0000259" key="2">
    <source>
        <dbReference type="Pfam" id="PF21447"/>
    </source>
</evidence>
<dbReference type="Pfam" id="PF21447">
    <property type="entry name" value="Ppx-GppA_III"/>
    <property type="match status" value="1"/>
</dbReference>
<name>A0A2P5D1A2_PARAD</name>
<feature type="domain" description="Ppx/GppA phosphatase N-terminal" evidence="1">
    <location>
        <begin position="137"/>
        <end position="300"/>
    </location>
</feature>
<dbReference type="InterPro" id="IPR003695">
    <property type="entry name" value="Ppx_GppA_N"/>
</dbReference>
<proteinExistence type="predicted"/>
<dbReference type="SUPFAM" id="SSF109604">
    <property type="entry name" value="HD-domain/PDEase-like"/>
    <property type="match status" value="1"/>
</dbReference>
<comment type="caution">
    <text evidence="3">The sequence shown here is derived from an EMBL/GenBank/DDBJ whole genome shotgun (WGS) entry which is preliminary data.</text>
</comment>
<dbReference type="EMBL" id="JXTB01000075">
    <property type="protein sequence ID" value="PON67037.1"/>
    <property type="molecule type" value="Genomic_DNA"/>
</dbReference>
<dbReference type="GO" id="GO:0016462">
    <property type="term" value="F:pyrophosphatase activity"/>
    <property type="evidence" value="ECO:0007669"/>
    <property type="project" value="TreeGrafter"/>
</dbReference>
<evidence type="ECO:0000313" key="4">
    <source>
        <dbReference type="Proteomes" id="UP000237105"/>
    </source>
</evidence>
<evidence type="ECO:0000259" key="1">
    <source>
        <dbReference type="Pfam" id="PF02541"/>
    </source>
</evidence>
<dbReference type="Gene3D" id="3.30.420.40">
    <property type="match status" value="1"/>
</dbReference>
<feature type="domain" description="Ppx/GppA phosphatase N-terminal" evidence="1">
    <location>
        <begin position="64"/>
        <end position="135"/>
    </location>
</feature>
<keyword evidence="4" id="KW-1185">Reference proteome</keyword>
<feature type="domain" description="Ppx/GppA phosphatase C-terminal" evidence="2">
    <location>
        <begin position="318"/>
        <end position="464"/>
    </location>
</feature>
<reference evidence="4" key="1">
    <citation type="submission" date="2016-06" db="EMBL/GenBank/DDBJ databases">
        <title>Parallel loss of symbiosis genes in relatives of nitrogen-fixing non-legume Parasponia.</title>
        <authorList>
            <person name="Van Velzen R."/>
            <person name="Holmer R."/>
            <person name="Bu F."/>
            <person name="Rutten L."/>
            <person name="Van Zeijl A."/>
            <person name="Liu W."/>
            <person name="Santuari L."/>
            <person name="Cao Q."/>
            <person name="Sharma T."/>
            <person name="Shen D."/>
            <person name="Roswanjaya Y."/>
            <person name="Wardhani T."/>
            <person name="Kalhor M.S."/>
            <person name="Jansen J."/>
            <person name="Van den Hoogen J."/>
            <person name="Gungor B."/>
            <person name="Hartog M."/>
            <person name="Hontelez J."/>
            <person name="Verver J."/>
            <person name="Yang W.-C."/>
            <person name="Schijlen E."/>
            <person name="Repin R."/>
            <person name="Schilthuizen M."/>
            <person name="Schranz E."/>
            <person name="Heidstra R."/>
            <person name="Miyata K."/>
            <person name="Fedorova E."/>
            <person name="Kohlen W."/>
            <person name="Bisseling T."/>
            <person name="Smit S."/>
            <person name="Geurts R."/>
        </authorList>
    </citation>
    <scope>NUCLEOTIDE SEQUENCE [LARGE SCALE GENOMIC DNA]</scope>
    <source>
        <strain evidence="4">cv. WU1-14</strain>
    </source>
</reference>
<dbReference type="AlphaFoldDB" id="A0A2P5D1A2"/>
<dbReference type="Gene3D" id="1.10.3210.10">
    <property type="entry name" value="Hypothetical protein af1432"/>
    <property type="match status" value="1"/>
</dbReference>
<dbReference type="InterPro" id="IPR048950">
    <property type="entry name" value="Ppx_GppA_C"/>
</dbReference>